<evidence type="ECO:0000313" key="3">
    <source>
        <dbReference type="Proteomes" id="UP000189462"/>
    </source>
</evidence>
<evidence type="ECO:0000256" key="1">
    <source>
        <dbReference type="SAM" id="MobiDB-lite"/>
    </source>
</evidence>
<gene>
    <name evidence="2" type="ORF">B1C78_04525</name>
</gene>
<protein>
    <submittedName>
        <fullName evidence="2">Uncharacterized protein</fullName>
    </submittedName>
</protein>
<name>A0A1V3NPU8_9GAMM</name>
<dbReference type="AlphaFoldDB" id="A0A1V3NPU8"/>
<comment type="caution">
    <text evidence="2">The sequence shown here is derived from an EMBL/GenBank/DDBJ whole genome shotgun (WGS) entry which is preliminary data.</text>
</comment>
<reference evidence="2 3" key="1">
    <citation type="submission" date="2017-02" db="EMBL/GenBank/DDBJ databases">
        <title>Genomic diversity within the haloalkaliphilic genus Thioalkalivibrio.</title>
        <authorList>
            <person name="Ahn A.-C."/>
            <person name="Meier-Kolthoff J."/>
            <person name="Overmars L."/>
            <person name="Richter M."/>
            <person name="Woyke T."/>
            <person name="Sorokin D.Y."/>
            <person name="Muyzer G."/>
        </authorList>
    </citation>
    <scope>NUCLEOTIDE SEQUENCE [LARGE SCALE GENOMIC DNA]</scope>
    <source>
        <strain evidence="2 3">ALJD</strain>
    </source>
</reference>
<sequence length="59" mass="6387">MLIEGVLTLPVWLAEHGGVAGYTHPSPDQVAFSGSQPGQMQGAASQEWPGPFKRAQRRR</sequence>
<proteinExistence type="predicted"/>
<dbReference type="Proteomes" id="UP000189462">
    <property type="component" value="Unassembled WGS sequence"/>
</dbReference>
<feature type="compositionally biased region" description="Polar residues" evidence="1">
    <location>
        <begin position="32"/>
        <end position="44"/>
    </location>
</feature>
<accession>A0A1V3NPU8</accession>
<evidence type="ECO:0000313" key="2">
    <source>
        <dbReference type="EMBL" id="OOG26776.1"/>
    </source>
</evidence>
<feature type="region of interest" description="Disordered" evidence="1">
    <location>
        <begin position="26"/>
        <end position="59"/>
    </location>
</feature>
<dbReference type="EMBL" id="MVBK01000026">
    <property type="protein sequence ID" value="OOG26776.1"/>
    <property type="molecule type" value="Genomic_DNA"/>
</dbReference>
<keyword evidence="3" id="KW-1185">Reference proteome</keyword>
<organism evidence="2 3">
    <name type="scientific">Thioalkalivibrio denitrificans</name>
    <dbReference type="NCBI Taxonomy" id="108003"/>
    <lineage>
        <taxon>Bacteria</taxon>
        <taxon>Pseudomonadati</taxon>
        <taxon>Pseudomonadota</taxon>
        <taxon>Gammaproteobacteria</taxon>
        <taxon>Chromatiales</taxon>
        <taxon>Ectothiorhodospiraceae</taxon>
        <taxon>Thioalkalivibrio</taxon>
    </lineage>
</organism>